<dbReference type="eggNOG" id="COG3593">
    <property type="taxonomic scope" value="Bacteria"/>
</dbReference>
<feature type="domain" description="Endonuclease GajA/Old nuclease/RecF-like AAA" evidence="2">
    <location>
        <begin position="15"/>
        <end position="325"/>
    </location>
</feature>
<keyword evidence="4" id="KW-1185">Reference proteome</keyword>
<evidence type="ECO:0000313" key="4">
    <source>
        <dbReference type="Proteomes" id="UP000001844"/>
    </source>
</evidence>
<dbReference type="GO" id="GO:0004519">
    <property type="term" value="F:endonuclease activity"/>
    <property type="evidence" value="ECO:0007669"/>
    <property type="project" value="UniProtKB-KW"/>
</dbReference>
<feature type="coiled-coil region" evidence="1">
    <location>
        <begin position="181"/>
        <end position="208"/>
    </location>
</feature>
<dbReference type="PANTHER" id="PTHR43581">
    <property type="entry name" value="ATP/GTP PHOSPHATASE"/>
    <property type="match status" value="1"/>
</dbReference>
<dbReference type="InterPro" id="IPR027417">
    <property type="entry name" value="P-loop_NTPase"/>
</dbReference>
<proteinExistence type="predicted"/>
<evidence type="ECO:0000256" key="1">
    <source>
        <dbReference type="SAM" id="Coils"/>
    </source>
</evidence>
<sequence length="556" mass="61297">MFLFEQRDSCVHTVGDSVSITCEFAELPHSLILDAGAETTLADEYLLTEAGTLKIRKIYDCSKPKPTVEVFVVAQHPTAKDVDSLLELKEKDPQKIVKELGLEVPLKGNPGMRKAIWNAELDLKLAETQIPITKLKGDSKCIWEQLESYLPLFALFQSDRRSQDSDGEVQNPMKAAVAAAIAEVKSEIEQIQLKIEEKAKTIAESTHEALKTIDSSLAKELKPQFTQPTPAKWVGLFSVNMTTDHGIPLNKRGSGIRRLVLVSFFKAEAERQLIATNRRNIIYAIEEPETAQHPNNQRVLIKAFKELTSEPGCQVLLTTHSPGFAAELPVDGIRFVTVHEGSPSIRAGVDVFGEIAATLGVVPDSRVKVLVCVEGPTDVAALKSLSHALHQQDPSIPNLSADSRVAFVVLGGSTLQHWVTQNYLRGLGRPEIHIYDSDVAKYGEFVAEVNSRTDGSWAVQTAKHEIESYLHSDAILDAFNLNIEVTDQPNEHGHATPKVFALAYSQVNGLDGVMGESKAKQKLADRAFPLMMADRLSERDPTGEVGDWFRRIAKML</sequence>
<evidence type="ECO:0000259" key="2">
    <source>
        <dbReference type="Pfam" id="PF13175"/>
    </source>
</evidence>
<reference evidence="4" key="1">
    <citation type="submission" date="2010-04" db="EMBL/GenBank/DDBJ databases">
        <title>Complete genome sequence of Nitrosococcus halophilus Nc4, a salt-adapted, aerobic obligate ammonia-oxidizing sulfur purple bacterium.</title>
        <authorList>
            <consortium name="US DOE Joint Genome Institute"/>
            <person name="Campbell M.A."/>
            <person name="Malfatti S.A."/>
            <person name="Chain P.S.G."/>
            <person name="Heidelberg J.F."/>
            <person name="Ward B.B."/>
            <person name="Klotz M.G."/>
        </authorList>
    </citation>
    <scope>NUCLEOTIDE SEQUENCE [LARGE SCALE GENOMIC DNA]</scope>
    <source>
        <strain evidence="4">Nc4</strain>
    </source>
</reference>
<protein>
    <submittedName>
        <fullName evidence="3">ATP-dependent endonuclease of the OLD family-like protein</fullName>
    </submittedName>
</protein>
<dbReference type="Pfam" id="PF13175">
    <property type="entry name" value="AAA_15"/>
    <property type="match status" value="1"/>
</dbReference>
<dbReference type="Gene3D" id="3.40.50.300">
    <property type="entry name" value="P-loop containing nucleotide triphosphate hydrolases"/>
    <property type="match status" value="1"/>
</dbReference>
<dbReference type="Proteomes" id="UP000001844">
    <property type="component" value="Chromosome"/>
</dbReference>
<keyword evidence="3" id="KW-0378">Hydrolase</keyword>
<keyword evidence="3" id="KW-0540">Nuclease</keyword>
<dbReference type="RefSeq" id="WP_013031267.1">
    <property type="nucleotide sequence ID" value="NC_013960.1"/>
</dbReference>
<dbReference type="KEGG" id="nhl:Nhal_0155"/>
<dbReference type="InterPro" id="IPR051396">
    <property type="entry name" value="Bact_Antivir_Def_Nuclease"/>
</dbReference>
<dbReference type="STRING" id="472759.Nhal_0155"/>
<dbReference type="SUPFAM" id="SSF52540">
    <property type="entry name" value="P-loop containing nucleoside triphosphate hydrolases"/>
    <property type="match status" value="1"/>
</dbReference>
<dbReference type="OrthoDB" id="3322489at2"/>
<gene>
    <name evidence="3" type="ordered locus">Nhal_0155</name>
</gene>
<dbReference type="EMBL" id="CP001798">
    <property type="protein sequence ID" value="ADE13371.1"/>
    <property type="molecule type" value="Genomic_DNA"/>
</dbReference>
<keyword evidence="3" id="KW-0255">Endonuclease</keyword>
<name>D5C4U8_NITHN</name>
<organism evidence="3 4">
    <name type="scientific">Nitrosococcus halophilus (strain Nc4)</name>
    <dbReference type="NCBI Taxonomy" id="472759"/>
    <lineage>
        <taxon>Bacteria</taxon>
        <taxon>Pseudomonadati</taxon>
        <taxon>Pseudomonadota</taxon>
        <taxon>Gammaproteobacteria</taxon>
        <taxon>Chromatiales</taxon>
        <taxon>Chromatiaceae</taxon>
        <taxon>Nitrosococcus</taxon>
    </lineage>
</organism>
<dbReference type="HOGENOM" id="CLU_029682_2_0_6"/>
<dbReference type="PANTHER" id="PTHR43581:SF2">
    <property type="entry name" value="EXCINUCLEASE ATPASE SUBUNIT"/>
    <property type="match status" value="1"/>
</dbReference>
<accession>D5C4U8</accession>
<dbReference type="InterPro" id="IPR041685">
    <property type="entry name" value="AAA_GajA/Old/RecF-like"/>
</dbReference>
<dbReference type="AlphaFoldDB" id="D5C4U8"/>
<evidence type="ECO:0000313" key="3">
    <source>
        <dbReference type="EMBL" id="ADE13371.1"/>
    </source>
</evidence>
<keyword evidence="1" id="KW-0175">Coiled coil</keyword>